<name>A0AA39QCX5_9AGAR</name>
<evidence type="ECO:0000313" key="2">
    <source>
        <dbReference type="EMBL" id="KAK0499551.1"/>
    </source>
</evidence>
<keyword evidence="3" id="KW-1185">Reference proteome</keyword>
<dbReference type="EMBL" id="JAUEPU010000009">
    <property type="protein sequence ID" value="KAK0499551.1"/>
    <property type="molecule type" value="Genomic_DNA"/>
</dbReference>
<accession>A0AA39QCX5</accession>
<proteinExistence type="predicted"/>
<sequence>MTGSTTSYLTIPTPGFHTTDHTCKDDDALHSMGILPHPFPLMTSANVLNYFMICPNDSNDPNMSASPSHFAASIPSVSAFSPGSVYYSASETSLQSPPAISFPSIPQASLIHVFDTTSSSLHPYSSHDPSPIVETGQYYGSLTSPNLDNPWSVPAGSLSTLSSPSNPSFLNPSDNATGQLIQDARHSTGYDQFLRNPRNPYSRGVNQVNLVSSPQDAPPFSSSSSYTSESYEPYQLPLNSILFPQTASSDLHYSPGLRNALQLEFSTATLDLSENIDVSESETGPLDPELLLMDFYMPQDNEYRFHSD</sequence>
<evidence type="ECO:0000256" key="1">
    <source>
        <dbReference type="SAM" id="MobiDB-lite"/>
    </source>
</evidence>
<comment type="caution">
    <text evidence="2">The sequence shown here is derived from an EMBL/GenBank/DDBJ whole genome shotgun (WGS) entry which is preliminary data.</text>
</comment>
<organism evidence="2 3">
    <name type="scientific">Armillaria luteobubalina</name>
    <dbReference type="NCBI Taxonomy" id="153913"/>
    <lineage>
        <taxon>Eukaryota</taxon>
        <taxon>Fungi</taxon>
        <taxon>Dikarya</taxon>
        <taxon>Basidiomycota</taxon>
        <taxon>Agaricomycotina</taxon>
        <taxon>Agaricomycetes</taxon>
        <taxon>Agaricomycetidae</taxon>
        <taxon>Agaricales</taxon>
        <taxon>Marasmiineae</taxon>
        <taxon>Physalacriaceae</taxon>
        <taxon>Armillaria</taxon>
    </lineage>
</organism>
<dbReference type="AlphaFoldDB" id="A0AA39QCX5"/>
<feature type="region of interest" description="Disordered" evidence="1">
    <location>
        <begin position="198"/>
        <end position="229"/>
    </location>
</feature>
<evidence type="ECO:0000313" key="3">
    <source>
        <dbReference type="Proteomes" id="UP001175228"/>
    </source>
</evidence>
<dbReference type="Proteomes" id="UP001175228">
    <property type="component" value="Unassembled WGS sequence"/>
</dbReference>
<feature type="compositionally biased region" description="Low complexity" evidence="1">
    <location>
        <begin position="212"/>
        <end position="229"/>
    </location>
</feature>
<protein>
    <submittedName>
        <fullName evidence="2">Uncharacterized protein</fullName>
    </submittedName>
</protein>
<gene>
    <name evidence="2" type="ORF">EDD18DRAFT_855527</name>
</gene>
<reference evidence="2" key="1">
    <citation type="submission" date="2023-06" db="EMBL/GenBank/DDBJ databases">
        <authorList>
            <consortium name="Lawrence Berkeley National Laboratory"/>
            <person name="Ahrendt S."/>
            <person name="Sahu N."/>
            <person name="Indic B."/>
            <person name="Wong-Bajracharya J."/>
            <person name="Merenyi Z."/>
            <person name="Ke H.-M."/>
            <person name="Monk M."/>
            <person name="Kocsube S."/>
            <person name="Drula E."/>
            <person name="Lipzen A."/>
            <person name="Balint B."/>
            <person name="Henrissat B."/>
            <person name="Andreopoulos B."/>
            <person name="Martin F.M."/>
            <person name="Harder C.B."/>
            <person name="Rigling D."/>
            <person name="Ford K.L."/>
            <person name="Foster G.D."/>
            <person name="Pangilinan J."/>
            <person name="Papanicolaou A."/>
            <person name="Barry K."/>
            <person name="LaButti K."/>
            <person name="Viragh M."/>
            <person name="Koriabine M."/>
            <person name="Yan M."/>
            <person name="Riley R."/>
            <person name="Champramary S."/>
            <person name="Plett K.L."/>
            <person name="Tsai I.J."/>
            <person name="Slot J."/>
            <person name="Sipos G."/>
            <person name="Plett J."/>
            <person name="Nagy L.G."/>
            <person name="Grigoriev I.V."/>
        </authorList>
    </citation>
    <scope>NUCLEOTIDE SEQUENCE</scope>
    <source>
        <strain evidence="2">HWK02</strain>
    </source>
</reference>